<protein>
    <recommendedName>
        <fullName evidence="2">Myotubularin phosphatase domain-containing protein</fullName>
    </recommendedName>
</protein>
<dbReference type="PROSITE" id="PS51339">
    <property type="entry name" value="PPASE_MYOTUBULARIN"/>
    <property type="match status" value="1"/>
</dbReference>
<feature type="domain" description="Myotubularin phosphatase" evidence="2">
    <location>
        <begin position="189"/>
        <end position="543"/>
    </location>
</feature>
<dbReference type="InterPro" id="IPR029021">
    <property type="entry name" value="Prot-tyrosine_phosphatase-like"/>
</dbReference>
<dbReference type="GO" id="GO:0046856">
    <property type="term" value="P:phosphatidylinositol dephosphorylation"/>
    <property type="evidence" value="ECO:0007669"/>
    <property type="project" value="TreeGrafter"/>
</dbReference>
<dbReference type="PANTHER" id="PTHR10807:SF110">
    <property type="entry name" value="FI17948P1"/>
    <property type="match status" value="1"/>
</dbReference>
<dbReference type="InterPro" id="IPR010569">
    <property type="entry name" value="Myotubularin-like_Pase_dom"/>
</dbReference>
<organism evidence="3 4">
    <name type="scientific">Aquatica leii</name>
    <dbReference type="NCBI Taxonomy" id="1421715"/>
    <lineage>
        <taxon>Eukaryota</taxon>
        <taxon>Metazoa</taxon>
        <taxon>Ecdysozoa</taxon>
        <taxon>Arthropoda</taxon>
        <taxon>Hexapoda</taxon>
        <taxon>Insecta</taxon>
        <taxon>Pterygota</taxon>
        <taxon>Neoptera</taxon>
        <taxon>Endopterygota</taxon>
        <taxon>Coleoptera</taxon>
        <taxon>Polyphaga</taxon>
        <taxon>Elateriformia</taxon>
        <taxon>Elateroidea</taxon>
        <taxon>Lampyridae</taxon>
        <taxon>Luciolinae</taxon>
        <taxon>Aquatica</taxon>
    </lineage>
</organism>
<dbReference type="InterPro" id="IPR022587">
    <property type="entry name" value="MTMR12-like_C"/>
</dbReference>
<reference evidence="4" key="1">
    <citation type="submission" date="2023-01" db="EMBL/GenBank/DDBJ databases">
        <title>Key to firefly adult light organ development and bioluminescence: homeobox transcription factors regulate luciferase expression and transportation to peroxisome.</title>
        <authorList>
            <person name="Fu X."/>
        </authorList>
    </citation>
    <scope>NUCLEOTIDE SEQUENCE [LARGE SCALE GENOMIC DNA]</scope>
</reference>
<evidence type="ECO:0000256" key="1">
    <source>
        <dbReference type="ARBA" id="ARBA00007471"/>
    </source>
</evidence>
<dbReference type="InterPro" id="IPR030564">
    <property type="entry name" value="Myotubularin"/>
</dbReference>
<evidence type="ECO:0000259" key="2">
    <source>
        <dbReference type="PROSITE" id="PS51339"/>
    </source>
</evidence>
<comment type="similarity">
    <text evidence="1">Belongs to the protein-tyrosine phosphatase family. Non-receptor class myotubularin subfamily.</text>
</comment>
<dbReference type="AlphaFoldDB" id="A0AAN7PLP0"/>
<dbReference type="InterPro" id="IPR011993">
    <property type="entry name" value="PH-like_dom_sf"/>
</dbReference>
<dbReference type="Pfam" id="PF12578">
    <property type="entry name" value="3-PAP"/>
    <property type="match status" value="1"/>
</dbReference>
<evidence type="ECO:0000313" key="3">
    <source>
        <dbReference type="EMBL" id="KAK4883686.1"/>
    </source>
</evidence>
<dbReference type="GO" id="GO:0005737">
    <property type="term" value="C:cytoplasm"/>
    <property type="evidence" value="ECO:0007669"/>
    <property type="project" value="TreeGrafter"/>
</dbReference>
<dbReference type="SUPFAM" id="SSF52799">
    <property type="entry name" value="(Phosphotyrosine protein) phosphatases II"/>
    <property type="match status" value="1"/>
</dbReference>
<dbReference type="Proteomes" id="UP001353858">
    <property type="component" value="Unassembled WGS sequence"/>
</dbReference>
<dbReference type="EMBL" id="JARPUR010000002">
    <property type="protein sequence ID" value="KAK4883686.1"/>
    <property type="molecule type" value="Genomic_DNA"/>
</dbReference>
<dbReference type="Pfam" id="PF06602">
    <property type="entry name" value="Myotub-related"/>
    <property type="match status" value="2"/>
</dbReference>
<dbReference type="SUPFAM" id="SSF50729">
    <property type="entry name" value="PH domain-like"/>
    <property type="match status" value="1"/>
</dbReference>
<evidence type="ECO:0000313" key="4">
    <source>
        <dbReference type="Proteomes" id="UP001353858"/>
    </source>
</evidence>
<gene>
    <name evidence="3" type="ORF">RN001_007005</name>
</gene>
<name>A0AAN7PLP0_9COLE</name>
<proteinExistence type="inferred from homology"/>
<dbReference type="GO" id="GO:0016020">
    <property type="term" value="C:membrane"/>
    <property type="evidence" value="ECO:0007669"/>
    <property type="project" value="TreeGrafter"/>
</dbReference>
<accession>A0AAN7PLP0</accession>
<dbReference type="CDD" id="cd14537">
    <property type="entry name" value="PTP-MTMR10-like"/>
    <property type="match status" value="1"/>
</dbReference>
<keyword evidence="4" id="KW-1185">Reference proteome</keyword>
<dbReference type="PANTHER" id="PTHR10807">
    <property type="entry name" value="MYOTUBULARIN-RELATED"/>
    <property type="match status" value="1"/>
</dbReference>
<dbReference type="Gene3D" id="2.30.29.30">
    <property type="entry name" value="Pleckstrin-homology domain (PH domain)/Phosphotyrosine-binding domain (PTB)"/>
    <property type="match status" value="1"/>
</dbReference>
<sequence length="644" mass="74440">MNDLKDKRFRSYLLDEESLESISLSKFNKTKLLDGEYLITEASRVMMFSSLSDRKKGTLGTLTVTTFKLSFISGNDKDNENMDEYYQNNLLLDPFEVCLSSIDVIYQLGERTKKKLVCGQNVSGKIKELLVICKNMRVFEFSFKFADKDCGKSVANALLHHSCPKRHPLLFAYEYKKPYNRTLKDVRMFRNTNDWETEMKRTGCKNWRVSSINLNFHMSPLLPRTIIVPASVTDSALSRAVEHFRNRCCPVWVWGTHKGSALVRMSDLLSTITDRTQENIMLEHIRKSHNEKRQPYIMDLSKDCPSPKDIQISYLRLRDLCIPDSIRLFKTQDYKFYGLLDSTKWLTYVSTCLSKAAEGAKEMCPPKPVTVVLQEGNGRDMNCIISSLIQLYLDPHWRTLSGFQSLIEKEWVALGHPFASRHCLVAYPDSEPAPLLLLFLDCVWQLLQQFPTAFEITETYLTTIWDSAHISVFDTFLFNSEHERYLSQTSTTPMILRSIWDWKEQFTEKDIALFYNPLYDDRYTHRLIPNTAIAFLDIWLQCYSRWLPDLEIRNGGKPQIDLCSRFLRSEIHVLKQKLDNGDLNDIAMNGNTNEYLTMLKKVDCFFPFSRNHGQITGTLAINSSLLSGDTLDTQSILNHAAAND</sequence>
<comment type="caution">
    <text evidence="3">The sequence shown here is derived from an EMBL/GenBank/DDBJ whole genome shotgun (WGS) entry which is preliminary data.</text>
</comment>